<keyword evidence="2" id="KW-1185">Reference proteome</keyword>
<evidence type="ECO:0000313" key="1">
    <source>
        <dbReference type="EMBL" id="KAI0034140.1"/>
    </source>
</evidence>
<gene>
    <name evidence="1" type="ORF">K488DRAFT_77405</name>
</gene>
<comment type="caution">
    <text evidence="1">The sequence shown here is derived from an EMBL/GenBank/DDBJ whole genome shotgun (WGS) entry which is preliminary data.</text>
</comment>
<reference evidence="1" key="1">
    <citation type="submission" date="2021-02" db="EMBL/GenBank/DDBJ databases">
        <authorList>
            <consortium name="DOE Joint Genome Institute"/>
            <person name="Ahrendt S."/>
            <person name="Looney B.P."/>
            <person name="Miyauchi S."/>
            <person name="Morin E."/>
            <person name="Drula E."/>
            <person name="Courty P.E."/>
            <person name="Chicoki N."/>
            <person name="Fauchery L."/>
            <person name="Kohler A."/>
            <person name="Kuo A."/>
            <person name="Labutti K."/>
            <person name="Pangilinan J."/>
            <person name="Lipzen A."/>
            <person name="Riley R."/>
            <person name="Andreopoulos W."/>
            <person name="He G."/>
            <person name="Johnson J."/>
            <person name="Barry K.W."/>
            <person name="Grigoriev I.V."/>
            <person name="Nagy L."/>
            <person name="Hibbett D."/>
            <person name="Henrissat B."/>
            <person name="Matheny P.B."/>
            <person name="Labbe J."/>
            <person name="Martin F."/>
        </authorList>
    </citation>
    <scope>NUCLEOTIDE SEQUENCE</scope>
    <source>
        <strain evidence="1">EC-137</strain>
    </source>
</reference>
<dbReference type="EMBL" id="MU273505">
    <property type="protein sequence ID" value="KAI0034140.1"/>
    <property type="molecule type" value="Genomic_DNA"/>
</dbReference>
<sequence length="623" mass="65968">MVSDLWAASEHGDLAKVLELLGSGNVDIEIKDNEGATPLIAAVKNGHRDVVDALLDKGADPLNASHQGVPETYTSDPAIVDLLRAAAASKRPESHPAAEVNGYIPDGQHPPRGYYMPPPGPFYYPSMPPPEGAVPFFPPPPPPQHNGEHPQHQSTAPGAGSNLPPPEIARLIPCRYFPACRYGASCMFAHPPGPYMPPPPPPPSGQYPASYENGGSPPYPPNFYPMPPPPPNYPSPNGMPPQHMPPMSPQSAAQGIPPPPPPQSMMHSRSASEMLSPVQGAFPAGMPAPMPYGPTSPISPAAYPNGVPPPQPHPIPIPPMALGGPQSPQVYPQTAVSPPGHVYEPQIDIAQSLPPPHSAPAQQQSYPPPQQGPLEMQKTSPPLANGEMPPMNGHRDSVSHNRRGSFRRGPAFGNRKPPCAFFPTGRCRNGDECRFPHIMPDQHPSHQGPPPFMGRGARFRGPPHHVNGNGNGHANGMNGIEESMGNLGLRDDQVPAHRGRGSDRGTNSASSSHARAMPGKNGVPMANGSGRPSPKPIMPKQRVPNADEFPVLGGSTTPPRGVNGAANGMNGPTAAQVLQAAAPTRKELVKDFFRGAPAQPQVCWPRSLRLAHSLTHLPPVRSR</sequence>
<dbReference type="Proteomes" id="UP000814128">
    <property type="component" value="Unassembled WGS sequence"/>
</dbReference>
<name>A0ACB8QRG6_9AGAM</name>
<organism evidence="1 2">
    <name type="scientific">Vararia minispora EC-137</name>
    <dbReference type="NCBI Taxonomy" id="1314806"/>
    <lineage>
        <taxon>Eukaryota</taxon>
        <taxon>Fungi</taxon>
        <taxon>Dikarya</taxon>
        <taxon>Basidiomycota</taxon>
        <taxon>Agaricomycotina</taxon>
        <taxon>Agaricomycetes</taxon>
        <taxon>Russulales</taxon>
        <taxon>Lachnocladiaceae</taxon>
        <taxon>Vararia</taxon>
    </lineage>
</organism>
<accession>A0ACB8QRG6</accession>
<reference evidence="1" key="2">
    <citation type="journal article" date="2022" name="New Phytol.">
        <title>Evolutionary transition to the ectomycorrhizal habit in the genomes of a hyperdiverse lineage of mushroom-forming fungi.</title>
        <authorList>
            <person name="Looney B."/>
            <person name="Miyauchi S."/>
            <person name="Morin E."/>
            <person name="Drula E."/>
            <person name="Courty P.E."/>
            <person name="Kohler A."/>
            <person name="Kuo A."/>
            <person name="LaButti K."/>
            <person name="Pangilinan J."/>
            <person name="Lipzen A."/>
            <person name="Riley R."/>
            <person name="Andreopoulos W."/>
            <person name="He G."/>
            <person name="Johnson J."/>
            <person name="Nolan M."/>
            <person name="Tritt A."/>
            <person name="Barry K.W."/>
            <person name="Grigoriev I.V."/>
            <person name="Nagy L.G."/>
            <person name="Hibbett D."/>
            <person name="Henrissat B."/>
            <person name="Matheny P.B."/>
            <person name="Labbe J."/>
            <person name="Martin F.M."/>
        </authorList>
    </citation>
    <scope>NUCLEOTIDE SEQUENCE</scope>
    <source>
        <strain evidence="1">EC-137</strain>
    </source>
</reference>
<evidence type="ECO:0000313" key="2">
    <source>
        <dbReference type="Proteomes" id="UP000814128"/>
    </source>
</evidence>
<proteinExistence type="predicted"/>
<protein>
    <submittedName>
        <fullName evidence="1">Uncharacterized protein</fullName>
    </submittedName>
</protein>